<dbReference type="AlphaFoldDB" id="A0A6A6Y1L0"/>
<proteinExistence type="predicted"/>
<dbReference type="RefSeq" id="XP_033569504.1">
    <property type="nucleotide sequence ID" value="XM_033721393.1"/>
</dbReference>
<evidence type="ECO:0000313" key="3">
    <source>
        <dbReference type="RefSeq" id="XP_033569504.1"/>
    </source>
</evidence>
<evidence type="ECO:0000313" key="1">
    <source>
        <dbReference type="EMBL" id="KAF2802540.1"/>
    </source>
</evidence>
<organism evidence="1">
    <name type="scientific">Mytilinidion resinicola</name>
    <dbReference type="NCBI Taxonomy" id="574789"/>
    <lineage>
        <taxon>Eukaryota</taxon>
        <taxon>Fungi</taxon>
        <taxon>Dikarya</taxon>
        <taxon>Ascomycota</taxon>
        <taxon>Pezizomycotina</taxon>
        <taxon>Dothideomycetes</taxon>
        <taxon>Pleosporomycetidae</taxon>
        <taxon>Mytilinidiales</taxon>
        <taxon>Mytilinidiaceae</taxon>
        <taxon>Mytilinidion</taxon>
    </lineage>
</organism>
<gene>
    <name evidence="1 3" type="ORF">BDZ99DRAFT_468981</name>
</gene>
<reference evidence="3" key="2">
    <citation type="submission" date="2020-04" db="EMBL/GenBank/DDBJ databases">
        <authorList>
            <consortium name="NCBI Genome Project"/>
        </authorList>
    </citation>
    <scope>NUCLEOTIDE SEQUENCE</scope>
    <source>
        <strain evidence="3">CBS 304.34</strain>
    </source>
</reference>
<reference evidence="3" key="3">
    <citation type="submission" date="2025-04" db="UniProtKB">
        <authorList>
            <consortium name="RefSeq"/>
        </authorList>
    </citation>
    <scope>IDENTIFICATION</scope>
    <source>
        <strain evidence="3">CBS 304.34</strain>
    </source>
</reference>
<protein>
    <submittedName>
        <fullName evidence="1 3">Uncharacterized protein</fullName>
    </submittedName>
</protein>
<dbReference type="EMBL" id="MU003723">
    <property type="protein sequence ID" value="KAF2802540.1"/>
    <property type="molecule type" value="Genomic_DNA"/>
</dbReference>
<reference evidence="1 3" key="1">
    <citation type="journal article" date="2020" name="Stud. Mycol.">
        <title>101 Dothideomycetes genomes: a test case for predicting lifestyles and emergence of pathogens.</title>
        <authorList>
            <person name="Haridas S."/>
            <person name="Albert R."/>
            <person name="Binder M."/>
            <person name="Bloem J."/>
            <person name="Labutti K."/>
            <person name="Salamov A."/>
            <person name="Andreopoulos B."/>
            <person name="Baker S."/>
            <person name="Barry K."/>
            <person name="Bills G."/>
            <person name="Bluhm B."/>
            <person name="Cannon C."/>
            <person name="Castanera R."/>
            <person name="Culley D."/>
            <person name="Daum C."/>
            <person name="Ezra D."/>
            <person name="Gonzalez J."/>
            <person name="Henrissat B."/>
            <person name="Kuo A."/>
            <person name="Liang C."/>
            <person name="Lipzen A."/>
            <person name="Lutzoni F."/>
            <person name="Magnuson J."/>
            <person name="Mondo S."/>
            <person name="Nolan M."/>
            <person name="Ohm R."/>
            <person name="Pangilinan J."/>
            <person name="Park H.-J."/>
            <person name="Ramirez L."/>
            <person name="Alfaro M."/>
            <person name="Sun H."/>
            <person name="Tritt A."/>
            <person name="Yoshinaga Y."/>
            <person name="Zwiers L.-H."/>
            <person name="Turgeon B."/>
            <person name="Goodwin S."/>
            <person name="Spatafora J."/>
            <person name="Crous P."/>
            <person name="Grigoriev I."/>
        </authorList>
    </citation>
    <scope>NUCLEOTIDE SEQUENCE</scope>
    <source>
        <strain evidence="1 3">CBS 304.34</strain>
    </source>
</reference>
<dbReference type="GeneID" id="54462286"/>
<accession>A0A6A6Y1L0</accession>
<sequence length="58" mass="6590">MSSLFCYSRGSFICLVLALLLRTFHSIVAVASNLAKLAMRISSTSIQVEQKHERERLY</sequence>
<evidence type="ECO:0000313" key="2">
    <source>
        <dbReference type="Proteomes" id="UP000504636"/>
    </source>
</evidence>
<dbReference type="Proteomes" id="UP000504636">
    <property type="component" value="Unplaced"/>
</dbReference>
<keyword evidence="2" id="KW-1185">Reference proteome</keyword>
<name>A0A6A6Y1L0_9PEZI</name>